<dbReference type="InterPro" id="IPR018511">
    <property type="entry name" value="Hemolysin-typ_Ca-bd_CS"/>
</dbReference>
<accession>A0ABS1L5Q7</accession>
<dbReference type="InterPro" id="IPR001343">
    <property type="entry name" value="Hemolysn_Ca-bd"/>
</dbReference>
<dbReference type="PROSITE" id="PS00330">
    <property type="entry name" value="HEMOLYSIN_CALCIUM"/>
    <property type="match status" value="1"/>
</dbReference>
<dbReference type="PRINTS" id="PR00313">
    <property type="entry name" value="CABNDNGRPT"/>
</dbReference>
<keyword evidence="2" id="KW-1185">Reference proteome</keyword>
<evidence type="ECO:0000313" key="1">
    <source>
        <dbReference type="EMBL" id="MBL0747030.1"/>
    </source>
</evidence>
<comment type="caution">
    <text evidence="1">The sequence shown here is derived from an EMBL/GenBank/DDBJ whole genome shotgun (WGS) entry which is preliminary data.</text>
</comment>
<dbReference type="Proteomes" id="UP000636918">
    <property type="component" value="Unassembled WGS sequence"/>
</dbReference>
<dbReference type="SUPFAM" id="SSF51120">
    <property type="entry name" value="beta-Roll"/>
    <property type="match status" value="1"/>
</dbReference>
<evidence type="ECO:0008006" key="3">
    <source>
        <dbReference type="Google" id="ProtNLM"/>
    </source>
</evidence>
<dbReference type="RefSeq" id="WP_201934242.1">
    <property type="nucleotide sequence ID" value="NZ_JAERSG010000001.1"/>
</dbReference>
<organism evidence="1 2">
    <name type="scientific">Nocardioides baculatus</name>
    <dbReference type="NCBI Taxonomy" id="2801337"/>
    <lineage>
        <taxon>Bacteria</taxon>
        <taxon>Bacillati</taxon>
        <taxon>Actinomycetota</taxon>
        <taxon>Actinomycetes</taxon>
        <taxon>Propionibacteriales</taxon>
        <taxon>Nocardioidaceae</taxon>
        <taxon>Nocardioides</taxon>
    </lineage>
</organism>
<sequence>MTPSRARLAAAATLPASLLIITGTALPAAAAIAVYSGGVATGDSANDSMYVSCPAGVFTVGSASAGDTCASLASINLSPGGGTDSVVLSEMTPATFPALKGVSVYTGDASSGDADTVTGSFLGDRLTGDSLDTINGAGGDDMIKGANSASGGDGDDSFMEISTLASGGNGDDRFIQFTSAGGIDGGPGTDSWEIDFDQSTLGVGDTLVAFVVNGSGLTVDIENDGLPAQSVAASSIEQVYITLLRQGTQSYDGSGFPGRQHVRGVAGPDTIVGGAESDNVYGGTGNDALTGGGGVDLLSGGDGNDAISSRDGVADVVTCGDGSDTVVADAVDTVVDCEAVQLPAVATPPPPPPAAPVVPETGAVKGKKSYDKPAVAKFGFSSPTAGATFECKVDKGKWKTCTSKLKVKTAKLSVGKHKVQVRAKLNGVVDPTPSVRKFTVTS</sequence>
<dbReference type="InterPro" id="IPR011049">
    <property type="entry name" value="Serralysin-like_metalloprot_C"/>
</dbReference>
<evidence type="ECO:0000313" key="2">
    <source>
        <dbReference type="Proteomes" id="UP000636918"/>
    </source>
</evidence>
<dbReference type="Gene3D" id="2.150.10.10">
    <property type="entry name" value="Serralysin-like metalloprotease, C-terminal"/>
    <property type="match status" value="1"/>
</dbReference>
<reference evidence="1 2" key="1">
    <citation type="submission" date="2021-01" db="EMBL/GenBank/DDBJ databases">
        <title>Genome seq and assembly of Nocardiodes sp. G10.</title>
        <authorList>
            <person name="Chhetri G."/>
        </authorList>
    </citation>
    <scope>NUCLEOTIDE SEQUENCE [LARGE SCALE GENOMIC DNA]</scope>
    <source>
        <strain evidence="1 2">G10</strain>
    </source>
</reference>
<gene>
    <name evidence="1" type="ORF">JI751_05345</name>
</gene>
<name>A0ABS1L5Q7_9ACTN</name>
<dbReference type="Pfam" id="PF00353">
    <property type="entry name" value="HemolysinCabind"/>
    <property type="match status" value="1"/>
</dbReference>
<proteinExistence type="predicted"/>
<protein>
    <recommendedName>
        <fullName evidence="3">Calcium-binding protein</fullName>
    </recommendedName>
</protein>
<dbReference type="EMBL" id="JAERSG010000001">
    <property type="protein sequence ID" value="MBL0747030.1"/>
    <property type="molecule type" value="Genomic_DNA"/>
</dbReference>